<dbReference type="AlphaFoldDB" id="G0UUH2"/>
<accession>G0UUH2</accession>
<name>G0UUH2_TRYCI</name>
<evidence type="ECO:0000256" key="1">
    <source>
        <dbReference type="SAM" id="Phobius"/>
    </source>
</evidence>
<protein>
    <submittedName>
        <fullName evidence="2">Uncharacterized protein</fullName>
    </submittedName>
</protein>
<evidence type="ECO:0000313" key="2">
    <source>
        <dbReference type="EMBL" id="CCC93036.1"/>
    </source>
</evidence>
<dbReference type="EMBL" id="HE575322">
    <property type="protein sequence ID" value="CCC93036.1"/>
    <property type="molecule type" value="Genomic_DNA"/>
</dbReference>
<keyword evidence="1" id="KW-0472">Membrane</keyword>
<feature type="transmembrane region" description="Helical" evidence="1">
    <location>
        <begin position="58"/>
        <end position="77"/>
    </location>
</feature>
<reference evidence="2" key="1">
    <citation type="journal article" date="2012" name="Proc. Natl. Acad. Sci. U.S.A.">
        <title>Antigenic diversity is generated by distinct evolutionary mechanisms in African trypanosome species.</title>
        <authorList>
            <person name="Jackson A.P."/>
            <person name="Berry A."/>
            <person name="Aslett M."/>
            <person name="Allison H.C."/>
            <person name="Burton P."/>
            <person name="Vavrova-Anderson J."/>
            <person name="Brown R."/>
            <person name="Browne H."/>
            <person name="Corton N."/>
            <person name="Hauser H."/>
            <person name="Gamble J."/>
            <person name="Gilderthorp R."/>
            <person name="Marcello L."/>
            <person name="McQuillan J."/>
            <person name="Otto T.D."/>
            <person name="Quail M.A."/>
            <person name="Sanders M.J."/>
            <person name="van Tonder A."/>
            <person name="Ginger M.L."/>
            <person name="Field M.C."/>
            <person name="Barry J.D."/>
            <person name="Hertz-Fowler C."/>
            <person name="Berriman M."/>
        </authorList>
    </citation>
    <scope>NUCLEOTIDE SEQUENCE</scope>
    <source>
        <strain evidence="2">IL3000</strain>
    </source>
</reference>
<sequence length="100" mass="11177">MYACAGPLAWTAGRVAYGSWCDVTLPTEGAESGVMEMVRVYDCAPCGCSQVMHHITNIYIVIYSFPASWLLFLNFVLESIKFFLFPITIVVDPPLLTYRS</sequence>
<proteinExistence type="predicted"/>
<gene>
    <name evidence="2" type="ORF">TCIL3000_9_4360</name>
</gene>
<keyword evidence="1" id="KW-1133">Transmembrane helix</keyword>
<keyword evidence="1" id="KW-0812">Transmembrane</keyword>
<organism evidence="2">
    <name type="scientific">Trypanosoma congolense (strain IL3000)</name>
    <dbReference type="NCBI Taxonomy" id="1068625"/>
    <lineage>
        <taxon>Eukaryota</taxon>
        <taxon>Discoba</taxon>
        <taxon>Euglenozoa</taxon>
        <taxon>Kinetoplastea</taxon>
        <taxon>Metakinetoplastina</taxon>
        <taxon>Trypanosomatida</taxon>
        <taxon>Trypanosomatidae</taxon>
        <taxon>Trypanosoma</taxon>
        <taxon>Nannomonas</taxon>
    </lineage>
</organism>